<dbReference type="PANTHER" id="PTHR11785">
    <property type="entry name" value="AMINO ACID TRANSPORTER"/>
    <property type="match status" value="1"/>
</dbReference>
<proteinExistence type="predicted"/>
<dbReference type="EMBL" id="CAKOGL010000014">
    <property type="protein sequence ID" value="CAH2094266.1"/>
    <property type="molecule type" value="Genomic_DNA"/>
</dbReference>
<dbReference type="AlphaFoldDB" id="A0AAU9U8H3"/>
<feature type="transmembrane region" description="Helical" evidence="5">
    <location>
        <begin position="114"/>
        <end position="131"/>
    </location>
</feature>
<sequence>MASEELEAIEKNKKFKDNETMDVTGSTVKLRRELGLFSAVNLILGVMIGSGIFVSPASALENSGSVALCLIIWTVSGIISLLGALSFAELGTVVGKSGAEYSYFQEAFGKIHKFWGPLPSFICAWIYVVILRPAEVAIIVMTFAEYAFQPFTTDLQPDYKSTAIKLGSLAALCKLFK</sequence>
<protein>
    <submittedName>
        <fullName evidence="6">Uncharacterized protein</fullName>
    </submittedName>
</protein>
<keyword evidence="7" id="KW-1185">Reference proteome</keyword>
<evidence type="ECO:0000313" key="6">
    <source>
        <dbReference type="EMBL" id="CAH2094266.1"/>
    </source>
</evidence>
<dbReference type="Proteomes" id="UP001153954">
    <property type="component" value="Unassembled WGS sequence"/>
</dbReference>
<evidence type="ECO:0000313" key="7">
    <source>
        <dbReference type="Proteomes" id="UP001153954"/>
    </source>
</evidence>
<keyword evidence="3 5" id="KW-1133">Transmembrane helix</keyword>
<evidence type="ECO:0000256" key="1">
    <source>
        <dbReference type="ARBA" id="ARBA00004141"/>
    </source>
</evidence>
<dbReference type="GO" id="GO:0015179">
    <property type="term" value="F:L-amino acid transmembrane transporter activity"/>
    <property type="evidence" value="ECO:0007669"/>
    <property type="project" value="TreeGrafter"/>
</dbReference>
<evidence type="ECO:0000256" key="5">
    <source>
        <dbReference type="SAM" id="Phobius"/>
    </source>
</evidence>
<evidence type="ECO:0000256" key="2">
    <source>
        <dbReference type="ARBA" id="ARBA00022692"/>
    </source>
</evidence>
<dbReference type="InterPro" id="IPR002293">
    <property type="entry name" value="AA/rel_permease1"/>
</dbReference>
<feature type="transmembrane region" description="Helical" evidence="5">
    <location>
        <begin position="66"/>
        <end position="88"/>
    </location>
</feature>
<reference evidence="6" key="1">
    <citation type="submission" date="2022-03" db="EMBL/GenBank/DDBJ databases">
        <authorList>
            <person name="Tunstrom K."/>
        </authorList>
    </citation>
    <scope>NUCLEOTIDE SEQUENCE</scope>
</reference>
<feature type="transmembrane region" description="Helical" evidence="5">
    <location>
        <begin position="34"/>
        <end position="54"/>
    </location>
</feature>
<keyword evidence="4 5" id="KW-0472">Membrane</keyword>
<gene>
    <name evidence="6" type="ORF">EEDITHA_LOCUS9847</name>
</gene>
<dbReference type="Gene3D" id="1.20.1740.10">
    <property type="entry name" value="Amino acid/polyamine transporter I"/>
    <property type="match status" value="1"/>
</dbReference>
<dbReference type="PANTHER" id="PTHR11785:SF514">
    <property type="entry name" value="B(0,+)-TYPE AMINO ACID TRANSPORTER 1-LIKE PROTEIN"/>
    <property type="match status" value="1"/>
</dbReference>
<name>A0AAU9U8H3_EUPED</name>
<organism evidence="6 7">
    <name type="scientific">Euphydryas editha</name>
    <name type="common">Edith's checkerspot</name>
    <dbReference type="NCBI Taxonomy" id="104508"/>
    <lineage>
        <taxon>Eukaryota</taxon>
        <taxon>Metazoa</taxon>
        <taxon>Ecdysozoa</taxon>
        <taxon>Arthropoda</taxon>
        <taxon>Hexapoda</taxon>
        <taxon>Insecta</taxon>
        <taxon>Pterygota</taxon>
        <taxon>Neoptera</taxon>
        <taxon>Endopterygota</taxon>
        <taxon>Lepidoptera</taxon>
        <taxon>Glossata</taxon>
        <taxon>Ditrysia</taxon>
        <taxon>Papilionoidea</taxon>
        <taxon>Nymphalidae</taxon>
        <taxon>Nymphalinae</taxon>
        <taxon>Euphydryas</taxon>
    </lineage>
</organism>
<dbReference type="Pfam" id="PF13520">
    <property type="entry name" value="AA_permease_2"/>
    <property type="match status" value="1"/>
</dbReference>
<comment type="subcellular location">
    <subcellularLocation>
        <location evidence="1">Membrane</location>
        <topology evidence="1">Multi-pass membrane protein</topology>
    </subcellularLocation>
</comment>
<accession>A0AAU9U8H3</accession>
<comment type="caution">
    <text evidence="6">The sequence shown here is derived from an EMBL/GenBank/DDBJ whole genome shotgun (WGS) entry which is preliminary data.</text>
</comment>
<dbReference type="InterPro" id="IPR050598">
    <property type="entry name" value="AminoAcid_Transporter"/>
</dbReference>
<dbReference type="GO" id="GO:0016020">
    <property type="term" value="C:membrane"/>
    <property type="evidence" value="ECO:0007669"/>
    <property type="project" value="UniProtKB-SubCell"/>
</dbReference>
<keyword evidence="2 5" id="KW-0812">Transmembrane</keyword>
<evidence type="ECO:0000256" key="3">
    <source>
        <dbReference type="ARBA" id="ARBA00022989"/>
    </source>
</evidence>
<evidence type="ECO:0000256" key="4">
    <source>
        <dbReference type="ARBA" id="ARBA00023136"/>
    </source>
</evidence>